<evidence type="ECO:0000313" key="1">
    <source>
        <dbReference type="EMBL" id="KAK2164119.1"/>
    </source>
</evidence>
<protein>
    <submittedName>
        <fullName evidence="1">Uncharacterized protein</fullName>
    </submittedName>
</protein>
<gene>
    <name evidence="1" type="ORF">LSH36_68g01031</name>
</gene>
<accession>A0AAD9K390</accession>
<reference evidence="1" key="1">
    <citation type="journal article" date="2023" name="Mol. Biol. Evol.">
        <title>Third-Generation Sequencing Reveals the Adaptive Role of the Epigenome in Three Deep-Sea Polychaetes.</title>
        <authorList>
            <person name="Perez M."/>
            <person name="Aroh O."/>
            <person name="Sun Y."/>
            <person name="Lan Y."/>
            <person name="Juniper S.K."/>
            <person name="Young C.R."/>
            <person name="Angers B."/>
            <person name="Qian P.Y."/>
        </authorList>
    </citation>
    <scope>NUCLEOTIDE SEQUENCE</scope>
    <source>
        <strain evidence="1">P08H-3</strain>
    </source>
</reference>
<dbReference type="Proteomes" id="UP001208570">
    <property type="component" value="Unassembled WGS sequence"/>
</dbReference>
<dbReference type="EMBL" id="JAODUP010000068">
    <property type="protein sequence ID" value="KAK2164119.1"/>
    <property type="molecule type" value="Genomic_DNA"/>
</dbReference>
<evidence type="ECO:0000313" key="2">
    <source>
        <dbReference type="Proteomes" id="UP001208570"/>
    </source>
</evidence>
<dbReference type="AlphaFoldDB" id="A0AAD9K390"/>
<comment type="caution">
    <text evidence="1">The sequence shown here is derived from an EMBL/GenBank/DDBJ whole genome shotgun (WGS) entry which is preliminary data.</text>
</comment>
<proteinExistence type="predicted"/>
<keyword evidence="2" id="KW-1185">Reference proteome</keyword>
<sequence length="139" mass="15431">MFGLGSQPTSDWSSPRHSCEIGCKPRPRLVPAEYEMRRFAVCYNPLPNSSPSFVQSLRITGSDTGRCAGSNAFGLSSSRLAVYEPELKVASLRLRHSQCSVWVEANLDYHRSSWTLFMPNTRFGIAQQLLAFASDGTPE</sequence>
<organism evidence="1 2">
    <name type="scientific">Paralvinella palmiformis</name>
    <dbReference type="NCBI Taxonomy" id="53620"/>
    <lineage>
        <taxon>Eukaryota</taxon>
        <taxon>Metazoa</taxon>
        <taxon>Spiralia</taxon>
        <taxon>Lophotrochozoa</taxon>
        <taxon>Annelida</taxon>
        <taxon>Polychaeta</taxon>
        <taxon>Sedentaria</taxon>
        <taxon>Canalipalpata</taxon>
        <taxon>Terebellida</taxon>
        <taxon>Terebelliformia</taxon>
        <taxon>Alvinellidae</taxon>
        <taxon>Paralvinella</taxon>
    </lineage>
</organism>
<name>A0AAD9K390_9ANNE</name>